<geneLocation type="mitochondrion" evidence="2"/>
<accession>E2RUX3</accession>
<keyword evidence="1" id="KW-1133">Transmembrane helix</keyword>
<gene>
    <name evidence="2" type="primary">ATP8</name>
</gene>
<keyword evidence="2" id="KW-0496">Mitochondrion</keyword>
<keyword evidence="1" id="KW-0812">Transmembrane</keyword>
<evidence type="ECO:0000313" key="2">
    <source>
        <dbReference type="EMBL" id="BAJ24507.1"/>
    </source>
</evidence>
<feature type="transmembrane region" description="Helical" evidence="1">
    <location>
        <begin position="6"/>
        <end position="29"/>
    </location>
</feature>
<keyword evidence="1" id="KW-0472">Membrane</keyword>
<evidence type="ECO:0000256" key="1">
    <source>
        <dbReference type="SAM" id="Phobius"/>
    </source>
</evidence>
<dbReference type="EMBL" id="AB477465">
    <property type="protein sequence ID" value="BAJ24507.1"/>
    <property type="molecule type" value="Genomic_DNA"/>
</dbReference>
<dbReference type="AlphaFoldDB" id="E2RUX3"/>
<sequence>MPQMAPMSWIIIYMTFITILLMFNMKMYFQKKNQLMMKTISVNKINEKSWKW</sequence>
<name>E2RUX3_9NEOP</name>
<reference evidence="2" key="1">
    <citation type="journal article" date="2011" name="Mol. Phylogenet. Evol.">
        <title>Exploring the molecular phylogeny of phasmids with whole mitochondrial genome sequences.</title>
        <authorList>
            <person name="Komoto N."/>
            <person name="Yukuhiro K."/>
            <person name="Ueda K."/>
            <person name="Tomita S."/>
        </authorList>
    </citation>
    <scope>NUCLEOTIDE SEQUENCE</scope>
</reference>
<proteinExistence type="predicted"/>
<protein>
    <submittedName>
        <fullName evidence="2">ATP synthase F0 subunit 8</fullName>
    </submittedName>
</protein>
<organism evidence="2">
    <name type="scientific">Phraortes sp. Miyako Island</name>
    <dbReference type="NCBI Taxonomy" id="590992"/>
    <lineage>
        <taxon>Eukaryota</taxon>
        <taxon>Metazoa</taxon>
        <taxon>Ecdysozoa</taxon>
        <taxon>Arthropoda</taxon>
        <taxon>Hexapoda</taxon>
        <taxon>Insecta</taxon>
        <taxon>Pterygota</taxon>
        <taxon>Neoptera</taxon>
        <taxon>Polyneoptera</taxon>
        <taxon>Phasmatodea</taxon>
        <taxon>Verophasmatodea</taxon>
        <taxon>Anareolatae</taxon>
        <taxon>Lonchodidae</taxon>
        <taxon>Lonchodinae</taxon>
        <taxon>Phraortes</taxon>
    </lineage>
</organism>